<keyword evidence="1" id="KW-0732">Signal</keyword>
<feature type="chain" id="PRO_5047186458" evidence="1">
    <location>
        <begin position="22"/>
        <end position="238"/>
    </location>
</feature>
<dbReference type="PANTHER" id="PTHR37946">
    <property type="entry name" value="SLL1969 PROTEIN"/>
    <property type="match status" value="1"/>
</dbReference>
<dbReference type="Gene3D" id="3.40.50.1820">
    <property type="entry name" value="alpha/beta hydrolase"/>
    <property type="match status" value="1"/>
</dbReference>
<dbReference type="InterPro" id="IPR000073">
    <property type="entry name" value="AB_hydrolase_1"/>
</dbReference>
<evidence type="ECO:0000313" key="4">
    <source>
        <dbReference type="Proteomes" id="UP001596425"/>
    </source>
</evidence>
<accession>A0ABW1YHY1</accession>
<dbReference type="InterPro" id="IPR029058">
    <property type="entry name" value="AB_hydrolase_fold"/>
</dbReference>
<organism evidence="3 4">
    <name type="scientific">Microbulbifer taiwanensis</name>
    <dbReference type="NCBI Taxonomy" id="986746"/>
    <lineage>
        <taxon>Bacteria</taxon>
        <taxon>Pseudomonadati</taxon>
        <taxon>Pseudomonadota</taxon>
        <taxon>Gammaproteobacteria</taxon>
        <taxon>Cellvibrionales</taxon>
        <taxon>Microbulbiferaceae</taxon>
        <taxon>Microbulbifer</taxon>
    </lineage>
</organism>
<protein>
    <submittedName>
        <fullName evidence="3">Esterase/lipase family protein</fullName>
    </submittedName>
</protein>
<dbReference type="RefSeq" id="WP_193192238.1">
    <property type="nucleotide sequence ID" value="NZ_JACZFR010000026.1"/>
</dbReference>
<gene>
    <name evidence="3" type="ORF">ACFQBM_02480</name>
</gene>
<feature type="domain" description="AB hydrolase-1" evidence="2">
    <location>
        <begin position="24"/>
        <end position="134"/>
    </location>
</feature>
<dbReference type="Proteomes" id="UP001596425">
    <property type="component" value="Unassembled WGS sequence"/>
</dbReference>
<comment type="caution">
    <text evidence="3">The sequence shown here is derived from an EMBL/GenBank/DDBJ whole genome shotgun (WGS) entry which is preliminary data.</text>
</comment>
<dbReference type="EMBL" id="JBHSVR010000001">
    <property type="protein sequence ID" value="MFC6632126.1"/>
    <property type="molecule type" value="Genomic_DNA"/>
</dbReference>
<dbReference type="Pfam" id="PF12697">
    <property type="entry name" value="Abhydrolase_6"/>
    <property type="match status" value="1"/>
</dbReference>
<feature type="signal peptide" evidence="1">
    <location>
        <begin position="1"/>
        <end position="21"/>
    </location>
</feature>
<name>A0ABW1YHY1_9GAMM</name>
<keyword evidence="4" id="KW-1185">Reference proteome</keyword>
<evidence type="ECO:0000256" key="1">
    <source>
        <dbReference type="SAM" id="SignalP"/>
    </source>
</evidence>
<dbReference type="SUPFAM" id="SSF53474">
    <property type="entry name" value="alpha/beta-Hydrolases"/>
    <property type="match status" value="1"/>
</dbReference>
<reference evidence="4" key="1">
    <citation type="journal article" date="2019" name="Int. J. Syst. Evol. Microbiol.">
        <title>The Global Catalogue of Microorganisms (GCM) 10K type strain sequencing project: providing services to taxonomists for standard genome sequencing and annotation.</title>
        <authorList>
            <consortium name="The Broad Institute Genomics Platform"/>
            <consortium name="The Broad Institute Genome Sequencing Center for Infectious Disease"/>
            <person name="Wu L."/>
            <person name="Ma J."/>
        </authorList>
    </citation>
    <scope>NUCLEOTIDE SEQUENCE [LARGE SCALE GENOMIC DNA]</scope>
    <source>
        <strain evidence="4">CGMCC 1.13718</strain>
    </source>
</reference>
<sequence>MKWALTFLSFSLLFLSAGSHAACVILLHGLGKSDSSMAKLEKAVAAAGFTAVNVDYPSTDFPIEELAGRAIAPALDKCAGQEQVNFVTHSMGGILVRQYLSRVPIDNLNHVVMLGPPNNGSEVVDKLGDFPGFRFMLGDAGLQLGTGELSVPNNLGSADFDVGIIAGTRSINLILSQMIPDSDDGKVSVESTKLEGMNDHLAMPVTHVFMMKNDKVIAQVIHYLQNGHFNRDELARDQ</sequence>
<dbReference type="PANTHER" id="PTHR37946:SF1">
    <property type="entry name" value="SLL1969 PROTEIN"/>
    <property type="match status" value="1"/>
</dbReference>
<evidence type="ECO:0000259" key="2">
    <source>
        <dbReference type="Pfam" id="PF12697"/>
    </source>
</evidence>
<proteinExistence type="predicted"/>
<evidence type="ECO:0000313" key="3">
    <source>
        <dbReference type="EMBL" id="MFC6632126.1"/>
    </source>
</evidence>